<evidence type="ECO:0000313" key="1">
    <source>
        <dbReference type="EMBL" id="SMX29200.1"/>
    </source>
</evidence>
<dbReference type="OrthoDB" id="257716at2"/>
<keyword evidence="2" id="KW-1185">Reference proteome</keyword>
<sequence>MDFVLNQQPFLQGFYRVLMAQQWVDFGLAPANAINSGPLLIDATSVDKFLAVSEAFLGYRGAN</sequence>
<dbReference type="Gene3D" id="3.40.50.2300">
    <property type="match status" value="2"/>
</dbReference>
<dbReference type="AlphaFoldDB" id="A0A238JEU8"/>
<accession>A0A238JEU8</accession>
<dbReference type="Proteomes" id="UP000225972">
    <property type="component" value="Unassembled WGS sequence"/>
</dbReference>
<organism evidence="1 2">
    <name type="scientific">Pelagimonas phthalicica</name>
    <dbReference type="NCBI Taxonomy" id="1037362"/>
    <lineage>
        <taxon>Bacteria</taxon>
        <taxon>Pseudomonadati</taxon>
        <taxon>Pseudomonadota</taxon>
        <taxon>Alphaproteobacteria</taxon>
        <taxon>Rhodobacterales</taxon>
        <taxon>Roseobacteraceae</taxon>
        <taxon>Pelagimonas</taxon>
    </lineage>
</organism>
<name>A0A238JEU8_9RHOB</name>
<gene>
    <name evidence="1" type="ORF">TRP8649_03333</name>
</gene>
<dbReference type="RefSeq" id="WP_099247065.1">
    <property type="nucleotide sequence ID" value="NZ_FXXP01000002.1"/>
</dbReference>
<reference evidence="2" key="1">
    <citation type="submission" date="2017-05" db="EMBL/GenBank/DDBJ databases">
        <authorList>
            <person name="Rodrigo-Torres L."/>
            <person name="Arahal R. D."/>
            <person name="Lucena T."/>
        </authorList>
    </citation>
    <scope>NUCLEOTIDE SEQUENCE [LARGE SCALE GENOMIC DNA]</scope>
    <source>
        <strain evidence="2">CECT 8649</strain>
    </source>
</reference>
<evidence type="ECO:0000313" key="2">
    <source>
        <dbReference type="Proteomes" id="UP000225972"/>
    </source>
</evidence>
<dbReference type="EMBL" id="FXXP01000002">
    <property type="protein sequence ID" value="SMX29200.1"/>
    <property type="molecule type" value="Genomic_DNA"/>
</dbReference>
<protein>
    <submittedName>
        <fullName evidence="1">Uncharacterized protein</fullName>
    </submittedName>
</protein>
<proteinExistence type="predicted"/>